<proteinExistence type="predicted"/>
<dbReference type="Pfam" id="PF13443">
    <property type="entry name" value="HTH_26"/>
    <property type="match status" value="1"/>
</dbReference>
<dbReference type="AlphaFoldDB" id="A0A1G8PRJ8"/>
<protein>
    <submittedName>
        <fullName evidence="2">DNA-binding transcriptional regulator, XRE family</fullName>
    </submittedName>
</protein>
<dbReference type="Gene3D" id="1.10.260.40">
    <property type="entry name" value="lambda repressor-like DNA-binding domains"/>
    <property type="match status" value="1"/>
</dbReference>
<keyword evidence="2" id="KW-0238">DNA-binding</keyword>
<dbReference type="Proteomes" id="UP000182836">
    <property type="component" value="Unassembled WGS sequence"/>
</dbReference>
<dbReference type="EMBL" id="FNED01000009">
    <property type="protein sequence ID" value="SDI95111.1"/>
    <property type="molecule type" value="Genomic_DNA"/>
</dbReference>
<dbReference type="CDD" id="cd00093">
    <property type="entry name" value="HTH_XRE"/>
    <property type="match status" value="1"/>
</dbReference>
<dbReference type="GO" id="GO:0003677">
    <property type="term" value="F:DNA binding"/>
    <property type="evidence" value="ECO:0007669"/>
    <property type="project" value="UniProtKB-KW"/>
</dbReference>
<dbReference type="SMART" id="SM00530">
    <property type="entry name" value="HTH_XRE"/>
    <property type="match status" value="1"/>
</dbReference>
<name>A0A1G8PRJ8_ANEMI</name>
<evidence type="ECO:0000259" key="1">
    <source>
        <dbReference type="PROSITE" id="PS50943"/>
    </source>
</evidence>
<evidence type="ECO:0000313" key="3">
    <source>
        <dbReference type="Proteomes" id="UP000182836"/>
    </source>
</evidence>
<reference evidence="2 3" key="1">
    <citation type="submission" date="2016-10" db="EMBL/GenBank/DDBJ databases">
        <authorList>
            <person name="de Groot N.N."/>
        </authorList>
    </citation>
    <scope>NUCLEOTIDE SEQUENCE [LARGE SCALE GENOMIC DNA]</scope>
    <source>
        <strain evidence="2 3">DSM 2895</strain>
    </source>
</reference>
<gene>
    <name evidence="2" type="ORF">SAMN04487909_109202</name>
</gene>
<accession>A0A1G8PRJ8</accession>
<sequence>MIVAKRVVIKIEEISKNHGNLSLSELSDLTGVRRATLSELTNGKRKRIEFSHIERIAEALKIEDIREIIDFIDSHERN</sequence>
<organism evidence="2 3">
    <name type="scientific">Aneurinibacillus migulanus</name>
    <name type="common">Bacillus migulanus</name>
    <dbReference type="NCBI Taxonomy" id="47500"/>
    <lineage>
        <taxon>Bacteria</taxon>
        <taxon>Bacillati</taxon>
        <taxon>Bacillota</taxon>
        <taxon>Bacilli</taxon>
        <taxon>Bacillales</taxon>
        <taxon>Paenibacillaceae</taxon>
        <taxon>Aneurinibacillus group</taxon>
        <taxon>Aneurinibacillus</taxon>
    </lineage>
</organism>
<dbReference type="PROSITE" id="PS50943">
    <property type="entry name" value="HTH_CROC1"/>
    <property type="match status" value="1"/>
</dbReference>
<dbReference type="InterPro" id="IPR001387">
    <property type="entry name" value="Cro/C1-type_HTH"/>
</dbReference>
<feature type="domain" description="HTH cro/C1-type" evidence="1">
    <location>
        <begin position="20"/>
        <end position="68"/>
    </location>
</feature>
<dbReference type="InterPro" id="IPR010982">
    <property type="entry name" value="Lambda_DNA-bd_dom_sf"/>
</dbReference>
<evidence type="ECO:0000313" key="2">
    <source>
        <dbReference type="EMBL" id="SDI95111.1"/>
    </source>
</evidence>
<dbReference type="SUPFAM" id="SSF47413">
    <property type="entry name" value="lambda repressor-like DNA-binding domains"/>
    <property type="match status" value="1"/>
</dbReference>